<reference evidence="10" key="1">
    <citation type="submission" date="2023-03" db="EMBL/GenBank/DDBJ databases">
        <title>Andean soil-derived lignocellulolytic bacterial consortium as a source of novel taxa and putative plastic-active enzymes.</title>
        <authorList>
            <person name="Diaz-Garcia L."/>
            <person name="Chuvochina M."/>
            <person name="Feuerriegel G."/>
            <person name="Bunk B."/>
            <person name="Sproer C."/>
            <person name="Streit W.R."/>
            <person name="Rodriguez L.M."/>
            <person name="Overmann J."/>
            <person name="Jimenez D.J."/>
        </authorList>
    </citation>
    <scope>NUCLEOTIDE SEQUENCE</scope>
    <source>
        <strain evidence="10">MAG 2441</strain>
    </source>
</reference>
<dbReference type="AlphaFoldDB" id="A0AA95JGG2"/>
<keyword evidence="4" id="KW-0547">Nucleotide-binding</keyword>
<evidence type="ECO:0000256" key="1">
    <source>
        <dbReference type="ARBA" id="ARBA00007316"/>
    </source>
</evidence>
<evidence type="ECO:0000256" key="2">
    <source>
        <dbReference type="ARBA" id="ARBA00011903"/>
    </source>
</evidence>
<dbReference type="InterPro" id="IPR050445">
    <property type="entry name" value="Bact_polysacc_biosynth/exp"/>
</dbReference>
<dbReference type="GO" id="GO:0004715">
    <property type="term" value="F:non-membrane spanning protein tyrosine kinase activity"/>
    <property type="evidence" value="ECO:0007669"/>
    <property type="project" value="UniProtKB-EC"/>
</dbReference>
<evidence type="ECO:0000256" key="4">
    <source>
        <dbReference type="ARBA" id="ARBA00022741"/>
    </source>
</evidence>
<evidence type="ECO:0000256" key="3">
    <source>
        <dbReference type="ARBA" id="ARBA00022679"/>
    </source>
</evidence>
<dbReference type="CDD" id="cd05387">
    <property type="entry name" value="BY-kinase"/>
    <property type="match status" value="1"/>
</dbReference>
<keyword evidence="11" id="KW-1185">Reference proteome</keyword>
<organism evidence="10 11">
    <name type="scientific">Candidatus Cohnella colombiensis</name>
    <dbReference type="NCBI Taxonomy" id="3121368"/>
    <lineage>
        <taxon>Bacteria</taxon>
        <taxon>Bacillati</taxon>
        <taxon>Bacillota</taxon>
        <taxon>Bacilli</taxon>
        <taxon>Bacillales</taxon>
        <taxon>Paenibacillaceae</taxon>
        <taxon>Cohnella</taxon>
    </lineage>
</organism>
<dbReference type="InterPro" id="IPR005702">
    <property type="entry name" value="Wzc-like_C"/>
</dbReference>
<evidence type="ECO:0000256" key="5">
    <source>
        <dbReference type="ARBA" id="ARBA00022777"/>
    </source>
</evidence>
<dbReference type="Proteomes" id="UP001178662">
    <property type="component" value="Chromosome"/>
</dbReference>
<evidence type="ECO:0000256" key="7">
    <source>
        <dbReference type="ARBA" id="ARBA00023137"/>
    </source>
</evidence>
<dbReference type="EMBL" id="CP119317">
    <property type="protein sequence ID" value="WEK54925.1"/>
    <property type="molecule type" value="Genomic_DNA"/>
</dbReference>
<dbReference type="EC" id="2.7.10.2" evidence="2"/>
<keyword evidence="3" id="KW-0808">Transferase</keyword>
<keyword evidence="5 10" id="KW-0418">Kinase</keyword>
<gene>
    <name evidence="10" type="ORF">P0Y55_02245</name>
</gene>
<dbReference type="GO" id="GO:0005524">
    <property type="term" value="F:ATP binding"/>
    <property type="evidence" value="ECO:0007669"/>
    <property type="project" value="UniProtKB-KW"/>
</dbReference>
<accession>A0AA95JGG2</accession>
<sequence>MVQPTLHLIGKASNPITNSLSGLTSESYRALKINIDFLSGHSEIRSIAVTSSIRGEGKTRTALNLAIAYAQMGKKVLLIDADFRHPGVHMLFEGEMNSGLTNILVNQSEPSEALQKTNIEHLSVLTVGTSSPNSTELLTSQRMDALIGQLQQQFEMIVFDLPPVLNFIESKVLASKCSGVVLVVEQGKVKRAIARKVKEELQSVKANLLGVALNKTKKMGMEVYYY</sequence>
<comment type="catalytic activity">
    <reaction evidence="8">
        <text>L-tyrosyl-[protein] + ATP = O-phospho-L-tyrosyl-[protein] + ADP + H(+)</text>
        <dbReference type="Rhea" id="RHEA:10596"/>
        <dbReference type="Rhea" id="RHEA-COMP:10136"/>
        <dbReference type="Rhea" id="RHEA-COMP:20101"/>
        <dbReference type="ChEBI" id="CHEBI:15378"/>
        <dbReference type="ChEBI" id="CHEBI:30616"/>
        <dbReference type="ChEBI" id="CHEBI:46858"/>
        <dbReference type="ChEBI" id="CHEBI:61978"/>
        <dbReference type="ChEBI" id="CHEBI:456216"/>
        <dbReference type="EC" id="2.7.10.2"/>
    </reaction>
</comment>
<evidence type="ECO:0000259" key="9">
    <source>
        <dbReference type="Pfam" id="PF13614"/>
    </source>
</evidence>
<dbReference type="InterPro" id="IPR027417">
    <property type="entry name" value="P-loop_NTPase"/>
</dbReference>
<dbReference type="InterPro" id="IPR025669">
    <property type="entry name" value="AAA_dom"/>
</dbReference>
<dbReference type="PANTHER" id="PTHR32309:SF13">
    <property type="entry name" value="FERRIC ENTEROBACTIN TRANSPORT PROTEIN FEPE"/>
    <property type="match status" value="1"/>
</dbReference>
<protein>
    <recommendedName>
        <fullName evidence="2">non-specific protein-tyrosine kinase</fullName>
        <ecNumber evidence="2">2.7.10.2</ecNumber>
    </recommendedName>
</protein>
<evidence type="ECO:0000256" key="8">
    <source>
        <dbReference type="ARBA" id="ARBA00051245"/>
    </source>
</evidence>
<dbReference type="SUPFAM" id="SSF52540">
    <property type="entry name" value="P-loop containing nucleoside triphosphate hydrolases"/>
    <property type="match status" value="1"/>
</dbReference>
<keyword evidence="7" id="KW-0829">Tyrosine-protein kinase</keyword>
<dbReference type="NCBIfam" id="TIGR01007">
    <property type="entry name" value="eps_fam"/>
    <property type="match status" value="1"/>
</dbReference>
<evidence type="ECO:0000313" key="11">
    <source>
        <dbReference type="Proteomes" id="UP001178662"/>
    </source>
</evidence>
<proteinExistence type="inferred from homology"/>
<evidence type="ECO:0000313" key="10">
    <source>
        <dbReference type="EMBL" id="WEK54925.1"/>
    </source>
</evidence>
<keyword evidence="6" id="KW-0067">ATP-binding</keyword>
<dbReference type="Pfam" id="PF13614">
    <property type="entry name" value="AAA_31"/>
    <property type="match status" value="1"/>
</dbReference>
<dbReference type="GO" id="GO:0005886">
    <property type="term" value="C:plasma membrane"/>
    <property type="evidence" value="ECO:0007669"/>
    <property type="project" value="TreeGrafter"/>
</dbReference>
<name>A0AA95JGG2_9BACL</name>
<evidence type="ECO:0000256" key="6">
    <source>
        <dbReference type="ARBA" id="ARBA00022840"/>
    </source>
</evidence>
<dbReference type="PANTHER" id="PTHR32309">
    <property type="entry name" value="TYROSINE-PROTEIN KINASE"/>
    <property type="match status" value="1"/>
</dbReference>
<feature type="domain" description="AAA" evidence="9">
    <location>
        <begin position="45"/>
        <end position="184"/>
    </location>
</feature>
<comment type="similarity">
    <text evidence="1">Belongs to the CpsD/CapB family.</text>
</comment>
<dbReference type="Gene3D" id="3.40.50.300">
    <property type="entry name" value="P-loop containing nucleotide triphosphate hydrolases"/>
    <property type="match status" value="1"/>
</dbReference>